<accession>A0A8K0KIV5</accession>
<reference evidence="1" key="1">
    <citation type="submission" date="2013-04" db="EMBL/GenBank/DDBJ databases">
        <authorList>
            <person name="Qu J."/>
            <person name="Murali S.C."/>
            <person name="Bandaranaike D."/>
            <person name="Bellair M."/>
            <person name="Blankenburg K."/>
            <person name="Chao H."/>
            <person name="Dinh H."/>
            <person name="Doddapaneni H."/>
            <person name="Downs B."/>
            <person name="Dugan-Rocha S."/>
            <person name="Elkadiri S."/>
            <person name="Gnanaolivu R.D."/>
            <person name="Hernandez B."/>
            <person name="Javaid M."/>
            <person name="Jayaseelan J.C."/>
            <person name="Lee S."/>
            <person name="Li M."/>
            <person name="Ming W."/>
            <person name="Munidasa M."/>
            <person name="Muniz J."/>
            <person name="Nguyen L."/>
            <person name="Ongeri F."/>
            <person name="Osuji N."/>
            <person name="Pu L.-L."/>
            <person name="Puazo M."/>
            <person name="Qu C."/>
            <person name="Quiroz J."/>
            <person name="Raj R."/>
            <person name="Weissenberger G."/>
            <person name="Xin Y."/>
            <person name="Zou X."/>
            <person name="Han Y."/>
            <person name="Richards S."/>
            <person name="Worley K."/>
            <person name="Muzny D."/>
            <person name="Gibbs R."/>
        </authorList>
    </citation>
    <scope>NUCLEOTIDE SEQUENCE</scope>
    <source>
        <strain evidence="1">Sampled in the wild</strain>
    </source>
</reference>
<proteinExistence type="predicted"/>
<reference evidence="1" key="2">
    <citation type="submission" date="2017-10" db="EMBL/GenBank/DDBJ databases">
        <title>Ladona fulva Genome sequencing and assembly.</title>
        <authorList>
            <person name="Murali S."/>
            <person name="Richards S."/>
            <person name="Bandaranaike D."/>
            <person name="Bellair M."/>
            <person name="Blankenburg K."/>
            <person name="Chao H."/>
            <person name="Dinh H."/>
            <person name="Doddapaneni H."/>
            <person name="Dugan-Rocha S."/>
            <person name="Elkadiri S."/>
            <person name="Gnanaolivu R."/>
            <person name="Hernandez B."/>
            <person name="Skinner E."/>
            <person name="Javaid M."/>
            <person name="Lee S."/>
            <person name="Li M."/>
            <person name="Ming W."/>
            <person name="Munidasa M."/>
            <person name="Muniz J."/>
            <person name="Nguyen L."/>
            <person name="Hughes D."/>
            <person name="Osuji N."/>
            <person name="Pu L.-L."/>
            <person name="Puazo M."/>
            <person name="Qu C."/>
            <person name="Quiroz J."/>
            <person name="Raj R."/>
            <person name="Weissenberger G."/>
            <person name="Xin Y."/>
            <person name="Zou X."/>
            <person name="Han Y."/>
            <person name="Worley K."/>
            <person name="Muzny D."/>
            <person name="Gibbs R."/>
        </authorList>
    </citation>
    <scope>NUCLEOTIDE SEQUENCE</scope>
    <source>
        <strain evidence="1">Sampled in the wild</strain>
    </source>
</reference>
<comment type="caution">
    <text evidence="1">The sequence shown here is derived from an EMBL/GenBank/DDBJ whole genome shotgun (WGS) entry which is preliminary data.</text>
</comment>
<evidence type="ECO:0000313" key="2">
    <source>
        <dbReference type="Proteomes" id="UP000792457"/>
    </source>
</evidence>
<dbReference type="Proteomes" id="UP000792457">
    <property type="component" value="Unassembled WGS sequence"/>
</dbReference>
<evidence type="ECO:0000313" key="1">
    <source>
        <dbReference type="EMBL" id="KAG8234495.1"/>
    </source>
</evidence>
<name>A0A8K0KIV5_LADFU</name>
<dbReference type="AlphaFoldDB" id="A0A8K0KIV5"/>
<gene>
    <name evidence="1" type="ORF">J437_LFUL014637</name>
</gene>
<dbReference type="EMBL" id="KZ308819">
    <property type="protein sequence ID" value="KAG8234495.1"/>
    <property type="molecule type" value="Genomic_DNA"/>
</dbReference>
<keyword evidence="2" id="KW-1185">Reference proteome</keyword>
<sequence>MSVDKGVDEDPDKVTTMMDMLQPISITEVKRVLRMVQYQLKFTLCSPLNAETEFTWTPVQKVAADLCKRKGQLYLVVLDNFPGSQKLPN</sequence>
<protein>
    <submittedName>
        <fullName evidence="1">Uncharacterized protein</fullName>
    </submittedName>
</protein>
<organism evidence="1 2">
    <name type="scientific">Ladona fulva</name>
    <name type="common">Scarce chaser dragonfly</name>
    <name type="synonym">Libellula fulva</name>
    <dbReference type="NCBI Taxonomy" id="123851"/>
    <lineage>
        <taxon>Eukaryota</taxon>
        <taxon>Metazoa</taxon>
        <taxon>Ecdysozoa</taxon>
        <taxon>Arthropoda</taxon>
        <taxon>Hexapoda</taxon>
        <taxon>Insecta</taxon>
        <taxon>Pterygota</taxon>
        <taxon>Palaeoptera</taxon>
        <taxon>Odonata</taxon>
        <taxon>Epiprocta</taxon>
        <taxon>Anisoptera</taxon>
        <taxon>Libelluloidea</taxon>
        <taxon>Libellulidae</taxon>
        <taxon>Ladona</taxon>
    </lineage>
</organism>